<dbReference type="InterPro" id="IPR001111">
    <property type="entry name" value="TGF-b_propeptide"/>
</dbReference>
<keyword evidence="5" id="KW-0732">Signal</keyword>
<reference evidence="12" key="1">
    <citation type="submission" date="2021-01" db="EMBL/GenBank/DDBJ databases">
        <authorList>
            <person name="Li R."/>
            <person name="Bekaert M."/>
        </authorList>
    </citation>
    <scope>NUCLEOTIDE SEQUENCE</scope>
    <source>
        <strain evidence="12">Farmed</strain>
    </source>
</reference>
<keyword evidence="8" id="KW-0325">Glycoprotein</keyword>
<dbReference type="SMART" id="SM00204">
    <property type="entry name" value="TGFB"/>
    <property type="match status" value="1"/>
</dbReference>
<dbReference type="PANTHER" id="PTHR11848:SF310">
    <property type="entry name" value="PROTEIN 60A-RELATED"/>
    <property type="match status" value="1"/>
</dbReference>
<keyword evidence="3" id="KW-0202">Cytokine</keyword>
<evidence type="ECO:0000256" key="5">
    <source>
        <dbReference type="ARBA" id="ARBA00022729"/>
    </source>
</evidence>
<sequence length="336" mass="38810">MLDLYNKLHGSGASGSSMDGHDPYPNFHSDTLETQMPQLNSSDVIMSFVNHVHKIHFLRHERDRTFYFDFGEVSPLETVTGAELRLYRTKSKHSQRSYRIEVYMIKQGQDLEDKILMPETNYTLTPDYEGWVLMNVTHSAESWTIFPTSNMGLFLKVIDLSSGKEVGPERAGIVGRKGEPDKQAFLVCFFKMSQQLHIRRTRSTHPQMDSRTAVSRREDHHWSWRRTRRYVRPVCRRKTMHVDFRDLGWRTWIIAPEGYSAYYCDGECIFPLGLNMNATNHAIVQLLVHTVKSQGIPKPCCAPTELSGISVLYFDDNANVILKKYRNMIVQACGCH</sequence>
<dbReference type="Pfam" id="PF00688">
    <property type="entry name" value="TGFb_propeptide"/>
    <property type="match status" value="1"/>
</dbReference>
<organism evidence="12 13">
    <name type="scientific">Acanthosepion pharaonis</name>
    <name type="common">Pharaoh cuttlefish</name>
    <name type="synonym">Sepia pharaonis</name>
    <dbReference type="NCBI Taxonomy" id="158019"/>
    <lineage>
        <taxon>Eukaryota</taxon>
        <taxon>Metazoa</taxon>
        <taxon>Spiralia</taxon>
        <taxon>Lophotrochozoa</taxon>
        <taxon>Mollusca</taxon>
        <taxon>Cephalopoda</taxon>
        <taxon>Coleoidea</taxon>
        <taxon>Decapodiformes</taxon>
        <taxon>Sepiida</taxon>
        <taxon>Sepiina</taxon>
        <taxon>Sepiidae</taxon>
        <taxon>Acanthosepion</taxon>
    </lineage>
</organism>
<dbReference type="Proteomes" id="UP000597762">
    <property type="component" value="Unassembled WGS sequence"/>
</dbReference>
<evidence type="ECO:0000256" key="6">
    <source>
        <dbReference type="ARBA" id="ARBA00023030"/>
    </source>
</evidence>
<dbReference type="Gene3D" id="2.10.90.10">
    <property type="entry name" value="Cystine-knot cytokines"/>
    <property type="match status" value="1"/>
</dbReference>
<proteinExistence type="inferred from homology"/>
<evidence type="ECO:0000259" key="11">
    <source>
        <dbReference type="PROSITE" id="PS51362"/>
    </source>
</evidence>
<evidence type="ECO:0000256" key="10">
    <source>
        <dbReference type="SAM" id="MobiDB-lite"/>
    </source>
</evidence>
<dbReference type="PROSITE" id="PS00250">
    <property type="entry name" value="TGF_BETA_1"/>
    <property type="match status" value="1"/>
</dbReference>
<dbReference type="PANTHER" id="PTHR11848">
    <property type="entry name" value="TGF-BETA FAMILY"/>
    <property type="match status" value="1"/>
</dbReference>
<dbReference type="GO" id="GO:0005615">
    <property type="term" value="C:extracellular space"/>
    <property type="evidence" value="ECO:0007669"/>
    <property type="project" value="UniProtKB-KW"/>
</dbReference>
<dbReference type="Gene3D" id="2.60.120.970">
    <property type="match status" value="1"/>
</dbReference>
<dbReference type="InterPro" id="IPR001839">
    <property type="entry name" value="TGF-b_C"/>
</dbReference>
<evidence type="ECO:0000256" key="2">
    <source>
        <dbReference type="ARBA" id="ARBA00006656"/>
    </source>
</evidence>
<dbReference type="AlphaFoldDB" id="A0A812BX65"/>
<gene>
    <name evidence="12" type="ORF">SPHA_25776</name>
</gene>
<evidence type="ECO:0000313" key="12">
    <source>
        <dbReference type="EMBL" id="CAE1247651.1"/>
    </source>
</evidence>
<comment type="similarity">
    <text evidence="2 9">Belongs to the TGF-beta family.</text>
</comment>
<dbReference type="InterPro" id="IPR015615">
    <property type="entry name" value="TGF-beta-rel"/>
</dbReference>
<dbReference type="InterPro" id="IPR029034">
    <property type="entry name" value="Cystine-knot_cytokine"/>
</dbReference>
<dbReference type="GO" id="GO:0032502">
    <property type="term" value="P:developmental process"/>
    <property type="evidence" value="ECO:0007669"/>
    <property type="project" value="UniProtKB-ARBA"/>
</dbReference>
<evidence type="ECO:0000256" key="8">
    <source>
        <dbReference type="ARBA" id="ARBA00023180"/>
    </source>
</evidence>
<accession>A0A812BX65</accession>
<dbReference type="EMBL" id="CAHIKZ030000977">
    <property type="protein sequence ID" value="CAE1247651.1"/>
    <property type="molecule type" value="Genomic_DNA"/>
</dbReference>
<evidence type="ECO:0000256" key="7">
    <source>
        <dbReference type="ARBA" id="ARBA00023157"/>
    </source>
</evidence>
<comment type="subcellular location">
    <subcellularLocation>
        <location evidence="1">Secreted</location>
    </subcellularLocation>
</comment>
<keyword evidence="6 9" id="KW-0339">Growth factor</keyword>
<protein>
    <submittedName>
        <fullName evidence="12">BMP7</fullName>
    </submittedName>
</protein>
<dbReference type="GO" id="GO:0005125">
    <property type="term" value="F:cytokine activity"/>
    <property type="evidence" value="ECO:0007669"/>
    <property type="project" value="UniProtKB-KW"/>
</dbReference>
<keyword evidence="13" id="KW-1185">Reference proteome</keyword>
<keyword evidence="4" id="KW-0964">Secreted</keyword>
<evidence type="ECO:0000256" key="1">
    <source>
        <dbReference type="ARBA" id="ARBA00004613"/>
    </source>
</evidence>
<name>A0A812BX65_ACAPH</name>
<evidence type="ECO:0000256" key="4">
    <source>
        <dbReference type="ARBA" id="ARBA00022525"/>
    </source>
</evidence>
<evidence type="ECO:0000256" key="3">
    <source>
        <dbReference type="ARBA" id="ARBA00022514"/>
    </source>
</evidence>
<dbReference type="SUPFAM" id="SSF57501">
    <property type="entry name" value="Cystine-knot cytokines"/>
    <property type="match status" value="1"/>
</dbReference>
<dbReference type="CDD" id="cd13761">
    <property type="entry name" value="TGF_beta_BMP5_like"/>
    <property type="match status" value="1"/>
</dbReference>
<dbReference type="FunFam" id="2.10.90.10:FF:000003">
    <property type="entry name" value="Bone morphogenetic protein 5"/>
    <property type="match status" value="1"/>
</dbReference>
<keyword evidence="7" id="KW-1015">Disulfide bond</keyword>
<feature type="region of interest" description="Disordered" evidence="10">
    <location>
        <begin position="10"/>
        <end position="32"/>
    </location>
</feature>
<dbReference type="PROSITE" id="PS51362">
    <property type="entry name" value="TGF_BETA_2"/>
    <property type="match status" value="1"/>
</dbReference>
<dbReference type="Pfam" id="PF00019">
    <property type="entry name" value="TGF_beta"/>
    <property type="match status" value="1"/>
</dbReference>
<evidence type="ECO:0000313" key="13">
    <source>
        <dbReference type="Proteomes" id="UP000597762"/>
    </source>
</evidence>
<feature type="domain" description="TGF-beta family profile" evidence="11">
    <location>
        <begin position="225"/>
        <end position="336"/>
    </location>
</feature>
<dbReference type="GO" id="GO:0008083">
    <property type="term" value="F:growth factor activity"/>
    <property type="evidence" value="ECO:0007669"/>
    <property type="project" value="UniProtKB-KW"/>
</dbReference>
<dbReference type="OrthoDB" id="5987191at2759"/>
<dbReference type="PRINTS" id="PR00669">
    <property type="entry name" value="INHIBINA"/>
</dbReference>
<comment type="caution">
    <text evidence="12">The sequence shown here is derived from an EMBL/GenBank/DDBJ whole genome shotgun (WGS) entry which is preliminary data.</text>
</comment>
<evidence type="ECO:0000256" key="9">
    <source>
        <dbReference type="RuleBase" id="RU000354"/>
    </source>
</evidence>
<dbReference type="InterPro" id="IPR017948">
    <property type="entry name" value="TGFb_CS"/>
</dbReference>